<dbReference type="Proteomes" id="UP000467840">
    <property type="component" value="Chromosome 9"/>
</dbReference>
<sequence length="97" mass="10740">MGILDIASGAVGFGVGVEELLLLAIFMACSWGMWVEGYLVRTMGGTVKVLSRAADEMKYNEMARVKMNNMRHVGIKEKSDTSRVIVHEVLHEARETP</sequence>
<keyword evidence="1" id="KW-1133">Transmembrane helix</keyword>
<keyword evidence="1" id="KW-0472">Membrane</keyword>
<dbReference type="AlphaFoldDB" id="A0A6A6LVX8"/>
<organism evidence="2 3">
    <name type="scientific">Hevea brasiliensis</name>
    <name type="common">Para rubber tree</name>
    <name type="synonym">Siphonia brasiliensis</name>
    <dbReference type="NCBI Taxonomy" id="3981"/>
    <lineage>
        <taxon>Eukaryota</taxon>
        <taxon>Viridiplantae</taxon>
        <taxon>Streptophyta</taxon>
        <taxon>Embryophyta</taxon>
        <taxon>Tracheophyta</taxon>
        <taxon>Spermatophyta</taxon>
        <taxon>Magnoliopsida</taxon>
        <taxon>eudicotyledons</taxon>
        <taxon>Gunneridae</taxon>
        <taxon>Pentapetalae</taxon>
        <taxon>rosids</taxon>
        <taxon>fabids</taxon>
        <taxon>Malpighiales</taxon>
        <taxon>Euphorbiaceae</taxon>
        <taxon>Crotonoideae</taxon>
        <taxon>Micrandreae</taxon>
        <taxon>Hevea</taxon>
    </lineage>
</organism>
<evidence type="ECO:0000313" key="3">
    <source>
        <dbReference type="Proteomes" id="UP000467840"/>
    </source>
</evidence>
<reference evidence="2 3" key="1">
    <citation type="journal article" date="2020" name="Mol. Plant">
        <title>The Chromosome-Based Rubber Tree Genome Provides New Insights into Spurge Genome Evolution and Rubber Biosynthesis.</title>
        <authorList>
            <person name="Liu J."/>
            <person name="Shi C."/>
            <person name="Shi C.C."/>
            <person name="Li W."/>
            <person name="Zhang Q.J."/>
            <person name="Zhang Y."/>
            <person name="Li K."/>
            <person name="Lu H.F."/>
            <person name="Shi C."/>
            <person name="Zhu S.T."/>
            <person name="Xiao Z.Y."/>
            <person name="Nan H."/>
            <person name="Yue Y."/>
            <person name="Zhu X.G."/>
            <person name="Wu Y."/>
            <person name="Hong X.N."/>
            <person name="Fan G.Y."/>
            <person name="Tong Y."/>
            <person name="Zhang D."/>
            <person name="Mao C.L."/>
            <person name="Liu Y.L."/>
            <person name="Hao S.J."/>
            <person name="Liu W.Q."/>
            <person name="Lv M.Q."/>
            <person name="Zhang H.B."/>
            <person name="Liu Y."/>
            <person name="Hu-Tang G.R."/>
            <person name="Wang J.P."/>
            <person name="Wang J.H."/>
            <person name="Sun Y.H."/>
            <person name="Ni S.B."/>
            <person name="Chen W.B."/>
            <person name="Zhang X.C."/>
            <person name="Jiao Y.N."/>
            <person name="Eichler E.E."/>
            <person name="Li G.H."/>
            <person name="Liu X."/>
            <person name="Gao L.Z."/>
        </authorList>
    </citation>
    <scope>NUCLEOTIDE SEQUENCE [LARGE SCALE GENOMIC DNA]</scope>
    <source>
        <strain evidence="3">cv. GT1</strain>
        <tissue evidence="2">Leaf</tissue>
    </source>
</reference>
<gene>
    <name evidence="2" type="ORF">GH714_006827</name>
</gene>
<proteinExistence type="predicted"/>
<evidence type="ECO:0000313" key="2">
    <source>
        <dbReference type="EMBL" id="KAF2305571.1"/>
    </source>
</evidence>
<accession>A0A6A6LVX8</accession>
<dbReference type="EMBL" id="JAAGAX010000008">
    <property type="protein sequence ID" value="KAF2305571.1"/>
    <property type="molecule type" value="Genomic_DNA"/>
</dbReference>
<keyword evidence="3" id="KW-1185">Reference proteome</keyword>
<protein>
    <submittedName>
        <fullName evidence="2">Uncharacterized protein</fullName>
    </submittedName>
</protein>
<name>A0A6A6LVX8_HEVBR</name>
<keyword evidence="1" id="KW-0812">Transmembrane</keyword>
<evidence type="ECO:0000256" key="1">
    <source>
        <dbReference type="SAM" id="Phobius"/>
    </source>
</evidence>
<comment type="caution">
    <text evidence="2">The sequence shown here is derived from an EMBL/GenBank/DDBJ whole genome shotgun (WGS) entry which is preliminary data.</text>
</comment>
<feature type="transmembrane region" description="Helical" evidence="1">
    <location>
        <begin position="20"/>
        <end position="40"/>
    </location>
</feature>